<dbReference type="AlphaFoldDB" id="A0A1X4GJF5"/>
<keyword evidence="5" id="KW-0411">Iron-sulfur</keyword>
<dbReference type="SUPFAM" id="SSF55961">
    <property type="entry name" value="Bet v1-like"/>
    <property type="match status" value="1"/>
</dbReference>
<proteinExistence type="predicted"/>
<dbReference type="SUPFAM" id="SSF50022">
    <property type="entry name" value="ISP domain"/>
    <property type="match status" value="1"/>
</dbReference>
<accession>A0A1X4GJF5</accession>
<dbReference type="InterPro" id="IPR017941">
    <property type="entry name" value="Rieske_2Fe-2S"/>
</dbReference>
<gene>
    <name evidence="7" type="ORF">B7O87_00705</name>
</gene>
<evidence type="ECO:0000256" key="5">
    <source>
        <dbReference type="ARBA" id="ARBA00023014"/>
    </source>
</evidence>
<evidence type="ECO:0000313" key="8">
    <source>
        <dbReference type="Proteomes" id="UP000192997"/>
    </source>
</evidence>
<dbReference type="CDD" id="cd03469">
    <property type="entry name" value="Rieske_RO_Alpha_N"/>
    <property type="match status" value="1"/>
</dbReference>
<dbReference type="GO" id="GO:0016705">
    <property type="term" value="F:oxidoreductase activity, acting on paired donors, with incorporation or reduction of molecular oxygen"/>
    <property type="evidence" value="ECO:0007669"/>
    <property type="project" value="UniProtKB-ARBA"/>
</dbReference>
<sequence length="354" mass="41175">MVDNKNILLRNLWYYALPSSQLKTGKMVSRVLLREPILLTRDKNGQVFAIEDICPHRAVPLSCGRFDGEQVECCYHGWRFDSQGKCTQIPSLLPEQSIDLSKFNVKSYPVYETQGNIWIYMYDKEGPSINAEIGNIPQIPGFSNIEPDLVEVMKFPCFIDHAVTGLMDPAHSPYVHQVWWWRSGKLHEEVKQFDPSDYGFTVRRHKLSNNTENMSRLYWLVGGGIPEVEISFRLPGVRIEEITFGKHRVCNLTAVTPISDTETEVNFVLYGIPNWLKIFTPLIQILTRKFLYQDRNVVEKQQIGLQYNPILRLIKDSDMQAQWYFQLKREFSRAAAENREFVNPVKSVLLRWRA</sequence>
<keyword evidence="1" id="KW-0001">2Fe-2S</keyword>
<evidence type="ECO:0000256" key="1">
    <source>
        <dbReference type="ARBA" id="ARBA00022714"/>
    </source>
</evidence>
<dbReference type="Pfam" id="PF00355">
    <property type="entry name" value="Rieske"/>
    <property type="match status" value="1"/>
</dbReference>
<dbReference type="PANTHER" id="PTHR21266">
    <property type="entry name" value="IRON-SULFUR DOMAIN CONTAINING PROTEIN"/>
    <property type="match status" value="1"/>
</dbReference>
<name>A0A1X4GJF5_9CYAN</name>
<evidence type="ECO:0000256" key="4">
    <source>
        <dbReference type="ARBA" id="ARBA00023004"/>
    </source>
</evidence>
<evidence type="ECO:0000313" key="7">
    <source>
        <dbReference type="EMBL" id="OSO97322.1"/>
    </source>
</evidence>
<dbReference type="PANTHER" id="PTHR21266:SF60">
    <property type="entry name" value="3-KETOSTEROID-9-ALPHA-MONOOXYGENASE, OXYGENASE COMPONENT"/>
    <property type="match status" value="1"/>
</dbReference>
<keyword evidence="4" id="KW-0408">Iron</keyword>
<dbReference type="GO" id="GO:0051537">
    <property type="term" value="F:2 iron, 2 sulfur cluster binding"/>
    <property type="evidence" value="ECO:0007669"/>
    <property type="project" value="UniProtKB-KW"/>
</dbReference>
<dbReference type="Pfam" id="PF19112">
    <property type="entry name" value="VanA_C"/>
    <property type="match status" value="1"/>
</dbReference>
<reference evidence="8" key="1">
    <citation type="submission" date="2017-04" db="EMBL/GenBank/DDBJ databases">
        <authorList>
            <person name="Abreu V.A."/>
            <person name="Popin R.V."/>
            <person name="Rigonato J."/>
            <person name="Andreote A.P."/>
            <person name="Schaker P.C."/>
            <person name="Hoff-Risseti C."/>
            <person name="Alvarenga D.O."/>
            <person name="Varani A.M."/>
            <person name="Fiore M.F."/>
        </authorList>
    </citation>
    <scope>NUCLEOTIDE SEQUENCE [LARGE SCALE GENOMIC DNA]</scope>
    <source>
        <strain evidence="8">CENA303</strain>
    </source>
</reference>
<evidence type="ECO:0000256" key="2">
    <source>
        <dbReference type="ARBA" id="ARBA00022723"/>
    </source>
</evidence>
<dbReference type="InterPro" id="IPR050584">
    <property type="entry name" value="Cholesterol_7-desaturase"/>
</dbReference>
<dbReference type="Gene3D" id="2.102.10.10">
    <property type="entry name" value="Rieske [2Fe-2S] iron-sulphur domain"/>
    <property type="match status" value="1"/>
</dbReference>
<dbReference type="Proteomes" id="UP000192997">
    <property type="component" value="Unassembled WGS sequence"/>
</dbReference>
<protein>
    <submittedName>
        <fullName evidence="7">2Fe-2S ferredoxin</fullName>
    </submittedName>
</protein>
<dbReference type="InterPro" id="IPR044043">
    <property type="entry name" value="VanA_C_cat"/>
</dbReference>
<dbReference type="Gene3D" id="3.90.380.10">
    <property type="entry name" value="Naphthalene 1,2-dioxygenase Alpha Subunit, Chain A, domain 1"/>
    <property type="match status" value="1"/>
</dbReference>
<feature type="domain" description="Rieske" evidence="6">
    <location>
        <begin position="14"/>
        <end position="119"/>
    </location>
</feature>
<comment type="caution">
    <text evidence="7">The sequence shown here is derived from an EMBL/GenBank/DDBJ whole genome shotgun (WGS) entry which is preliminary data.</text>
</comment>
<organism evidence="7 8">
    <name type="scientific">Cylindrospermopsis raciborskii CENA303</name>
    <dbReference type="NCBI Taxonomy" id="1170769"/>
    <lineage>
        <taxon>Bacteria</taxon>
        <taxon>Bacillati</taxon>
        <taxon>Cyanobacteriota</taxon>
        <taxon>Cyanophyceae</taxon>
        <taxon>Nostocales</taxon>
        <taxon>Aphanizomenonaceae</taxon>
        <taxon>Cylindrospermopsis</taxon>
    </lineage>
</organism>
<dbReference type="GO" id="GO:0004497">
    <property type="term" value="F:monooxygenase activity"/>
    <property type="evidence" value="ECO:0007669"/>
    <property type="project" value="UniProtKB-ARBA"/>
</dbReference>
<dbReference type="EMBL" id="NBYN01000003">
    <property type="protein sequence ID" value="OSO97322.1"/>
    <property type="molecule type" value="Genomic_DNA"/>
</dbReference>
<keyword evidence="3" id="KW-0560">Oxidoreductase</keyword>
<keyword evidence="2" id="KW-0479">Metal-binding</keyword>
<dbReference type="InterPro" id="IPR036922">
    <property type="entry name" value="Rieske_2Fe-2S_sf"/>
</dbReference>
<dbReference type="RefSeq" id="WP_085726671.1">
    <property type="nucleotide sequence ID" value="NZ_NBYN01000003.1"/>
</dbReference>
<dbReference type="GO" id="GO:0046872">
    <property type="term" value="F:metal ion binding"/>
    <property type="evidence" value="ECO:0007669"/>
    <property type="project" value="UniProtKB-KW"/>
</dbReference>
<evidence type="ECO:0000256" key="3">
    <source>
        <dbReference type="ARBA" id="ARBA00023002"/>
    </source>
</evidence>
<evidence type="ECO:0000259" key="6">
    <source>
        <dbReference type="PROSITE" id="PS51296"/>
    </source>
</evidence>
<dbReference type="PROSITE" id="PS51296">
    <property type="entry name" value="RIESKE"/>
    <property type="match status" value="1"/>
</dbReference>